<keyword evidence="2" id="KW-1185">Reference proteome</keyword>
<evidence type="ECO:0000313" key="2">
    <source>
        <dbReference type="Proteomes" id="UP001432059"/>
    </source>
</evidence>
<evidence type="ECO:0000313" key="1">
    <source>
        <dbReference type="EMBL" id="WOC50946.1"/>
    </source>
</evidence>
<dbReference type="RefSeq" id="WP_327984637.1">
    <property type="nucleotide sequence ID" value="NZ_CP136426.1"/>
</dbReference>
<dbReference type="KEGG" id="bpor:BPO_0299"/>
<dbReference type="Proteomes" id="UP001432059">
    <property type="component" value="Chromosome"/>
</dbReference>
<accession>A0AAU0EY76</accession>
<protein>
    <recommendedName>
        <fullName evidence="3">Outer membrane protein beta-barrel domain-containing protein</fullName>
    </recommendedName>
</protein>
<reference evidence="1" key="1">
    <citation type="submission" date="2023-10" db="EMBL/GenBank/DDBJ databases">
        <title>Characterization and whole genome sequencing of a novel strain of Bergeyella porcorum QD2021 isolated from pig.</title>
        <authorList>
            <person name="Liu G."/>
            <person name="Chen C."/>
            <person name="Han X."/>
        </authorList>
    </citation>
    <scope>NUCLEOTIDE SEQUENCE</scope>
    <source>
        <strain evidence="1">QD2021</strain>
    </source>
</reference>
<dbReference type="EMBL" id="CP136426">
    <property type="protein sequence ID" value="WOC50946.1"/>
    <property type="molecule type" value="Genomic_DNA"/>
</dbReference>
<proteinExistence type="predicted"/>
<organism evidence="1 2">
    <name type="scientific">Bergeyella porcorum</name>
    <dbReference type="NCBI Taxonomy" id="1735111"/>
    <lineage>
        <taxon>Bacteria</taxon>
        <taxon>Pseudomonadati</taxon>
        <taxon>Bacteroidota</taxon>
        <taxon>Flavobacteriia</taxon>
        <taxon>Flavobacteriales</taxon>
        <taxon>Weeksellaceae</taxon>
        <taxon>Bergeyella</taxon>
    </lineage>
</organism>
<evidence type="ECO:0008006" key="3">
    <source>
        <dbReference type="Google" id="ProtNLM"/>
    </source>
</evidence>
<dbReference type="AlphaFoldDB" id="A0AAU0EY76"/>
<sequence length="179" mass="20384">MNKGLFFFGILLSFQLNAQNQQKDYRLGLFAEGSAHIGFDLASVIGTNEDREKHLTLGLEAQMGVQPLTWLAISGGFRYSYITPNYHLLGYNIQPYFFIGAPENEDFNFLSFKWGKKQNRNLTSMGNWYGLSIGKIEVGDRRQLGQKMELSLDFYDLGQDKFAFIGFSYGIVLFSNKSL</sequence>
<gene>
    <name evidence="1" type="ORF">BPO_0299</name>
</gene>
<name>A0AAU0EY76_9FLAO</name>